<reference evidence="3" key="3">
    <citation type="submission" date="2025-04" db="UniProtKB">
        <authorList>
            <consortium name="RefSeq"/>
        </authorList>
    </citation>
    <scope>IDENTIFICATION</scope>
    <source>
        <strain evidence="3">CBS 781.70</strain>
    </source>
</reference>
<reference evidence="3" key="2">
    <citation type="submission" date="2020-04" db="EMBL/GenBank/DDBJ databases">
        <authorList>
            <consortium name="NCBI Genome Project"/>
        </authorList>
    </citation>
    <scope>NUCLEOTIDE SEQUENCE</scope>
    <source>
        <strain evidence="3">CBS 781.70</strain>
    </source>
</reference>
<dbReference type="OrthoDB" id="5544375at2759"/>
<dbReference type="Pfam" id="PF07956">
    <property type="entry name" value="DUF1690"/>
    <property type="match status" value="1"/>
</dbReference>
<dbReference type="GeneID" id="54420882"/>
<keyword evidence="2" id="KW-1185">Reference proteome</keyword>
<evidence type="ECO:0000313" key="2">
    <source>
        <dbReference type="Proteomes" id="UP000504638"/>
    </source>
</evidence>
<organism evidence="1">
    <name type="scientific">Eremomyces bilateralis CBS 781.70</name>
    <dbReference type="NCBI Taxonomy" id="1392243"/>
    <lineage>
        <taxon>Eukaryota</taxon>
        <taxon>Fungi</taxon>
        <taxon>Dikarya</taxon>
        <taxon>Ascomycota</taxon>
        <taxon>Pezizomycotina</taxon>
        <taxon>Dothideomycetes</taxon>
        <taxon>Dothideomycetes incertae sedis</taxon>
        <taxon>Eremomycetales</taxon>
        <taxon>Eremomycetaceae</taxon>
        <taxon>Eremomyces</taxon>
    </lineage>
</organism>
<proteinExistence type="predicted"/>
<accession>A0A6G1FS40</accession>
<dbReference type="EMBL" id="ML975181">
    <property type="protein sequence ID" value="KAF1808593.1"/>
    <property type="molecule type" value="Genomic_DNA"/>
</dbReference>
<evidence type="ECO:0000313" key="3">
    <source>
        <dbReference type="RefSeq" id="XP_033530224.1"/>
    </source>
</evidence>
<gene>
    <name evidence="1 3" type="ORF">P152DRAFT_462316</name>
</gene>
<name>A0A6G1FS40_9PEZI</name>
<dbReference type="AlphaFoldDB" id="A0A6G1FS40"/>
<reference evidence="1 3" key="1">
    <citation type="submission" date="2020-01" db="EMBL/GenBank/DDBJ databases">
        <authorList>
            <consortium name="DOE Joint Genome Institute"/>
            <person name="Haridas S."/>
            <person name="Albert R."/>
            <person name="Binder M."/>
            <person name="Bloem J."/>
            <person name="Labutti K."/>
            <person name="Salamov A."/>
            <person name="Andreopoulos B."/>
            <person name="Baker S.E."/>
            <person name="Barry K."/>
            <person name="Bills G."/>
            <person name="Bluhm B.H."/>
            <person name="Cannon C."/>
            <person name="Castanera R."/>
            <person name="Culley D.E."/>
            <person name="Daum C."/>
            <person name="Ezra D."/>
            <person name="Gonzalez J.B."/>
            <person name="Henrissat B."/>
            <person name="Kuo A."/>
            <person name="Liang C."/>
            <person name="Lipzen A."/>
            <person name="Lutzoni F."/>
            <person name="Magnuson J."/>
            <person name="Mondo S."/>
            <person name="Nolan M."/>
            <person name="Ohm R."/>
            <person name="Pangilinan J."/>
            <person name="Park H.-J."/>
            <person name="Ramirez L."/>
            <person name="Alfaro M."/>
            <person name="Sun H."/>
            <person name="Tritt A."/>
            <person name="Yoshinaga Y."/>
            <person name="Zwiers L.-H."/>
            <person name="Turgeon B.G."/>
            <person name="Goodwin S.B."/>
            <person name="Spatafora J.W."/>
            <person name="Crous P.W."/>
            <person name="Grigoriev I.V."/>
        </authorList>
    </citation>
    <scope>NUCLEOTIDE SEQUENCE</scope>
    <source>
        <strain evidence="1 3">CBS 781.70</strain>
    </source>
</reference>
<dbReference type="Proteomes" id="UP000504638">
    <property type="component" value="Unplaced"/>
</dbReference>
<protein>
    <submittedName>
        <fullName evidence="1 3">Altered inheritance of mitochondria protein 13, mitochondrial</fullName>
    </submittedName>
</protein>
<evidence type="ECO:0000313" key="1">
    <source>
        <dbReference type="EMBL" id="KAF1808593.1"/>
    </source>
</evidence>
<sequence length="166" mass="18021">MGAGNSKPASDASQHVFSADSPVRFSHDLVESLQKSPQSDSIRNQALELHIQTRLASELEKAQADSAAHLAQLSTQLSSASASDSSDAPDVGREVVAKEIASLRTKLAGRKKVEEVNPSVEAAQAAVVRCLREHDRRPLNCWEEVEAFRREVGTMERAFVERTVGS</sequence>
<dbReference type="InterPro" id="IPR012471">
    <property type="entry name" value="DUF1690"/>
</dbReference>
<dbReference type="RefSeq" id="XP_033530224.1">
    <property type="nucleotide sequence ID" value="XM_033680312.1"/>
</dbReference>